<dbReference type="CDD" id="cd00054">
    <property type="entry name" value="EGF_CA"/>
    <property type="match status" value="1"/>
</dbReference>
<dbReference type="InterPro" id="IPR000742">
    <property type="entry name" value="EGF"/>
</dbReference>
<dbReference type="GO" id="GO:0016020">
    <property type="term" value="C:membrane"/>
    <property type="evidence" value="ECO:0007669"/>
    <property type="project" value="UniProtKB-SubCell"/>
</dbReference>
<feature type="disulfide bond" evidence="12">
    <location>
        <begin position="86"/>
        <end position="95"/>
    </location>
</feature>
<reference evidence="16" key="1">
    <citation type="submission" date="2025-08" db="UniProtKB">
        <authorList>
            <consortium name="RefSeq"/>
        </authorList>
    </citation>
    <scope>IDENTIFICATION</scope>
</reference>
<comment type="subcellular location">
    <subcellularLocation>
        <location evidence="1">Membrane</location>
        <topology evidence="1">Single-pass type I membrane protein</topology>
    </subcellularLocation>
    <subcellularLocation>
        <location evidence="2">Secreted</location>
    </subcellularLocation>
</comment>
<keyword evidence="7 13" id="KW-1133">Transmembrane helix</keyword>
<keyword evidence="4 12" id="KW-0245">EGF-like domain</keyword>
<dbReference type="PANTHER" id="PTHR10740">
    <property type="entry name" value="TRANSFORMING GROWTH FACTOR ALPHA"/>
    <property type="match status" value="1"/>
</dbReference>
<dbReference type="AlphaFoldDB" id="A0A9W2Y1R0"/>
<evidence type="ECO:0000256" key="7">
    <source>
        <dbReference type="ARBA" id="ARBA00022989"/>
    </source>
</evidence>
<evidence type="ECO:0000256" key="5">
    <source>
        <dbReference type="ARBA" id="ARBA00022692"/>
    </source>
</evidence>
<dbReference type="GO" id="GO:0008083">
    <property type="term" value="F:growth factor activity"/>
    <property type="evidence" value="ECO:0007669"/>
    <property type="project" value="UniProtKB-KW"/>
</dbReference>
<evidence type="ECO:0000256" key="12">
    <source>
        <dbReference type="PROSITE-ProRule" id="PRU00076"/>
    </source>
</evidence>
<evidence type="ECO:0000256" key="1">
    <source>
        <dbReference type="ARBA" id="ARBA00004479"/>
    </source>
</evidence>
<evidence type="ECO:0000259" key="14">
    <source>
        <dbReference type="PROSITE" id="PS50026"/>
    </source>
</evidence>
<dbReference type="PROSITE" id="PS50026">
    <property type="entry name" value="EGF_3"/>
    <property type="match status" value="1"/>
</dbReference>
<protein>
    <submittedName>
        <fullName evidence="16">Proepiregulin-like isoform X2</fullName>
    </submittedName>
</protein>
<evidence type="ECO:0000256" key="13">
    <source>
        <dbReference type="SAM" id="Phobius"/>
    </source>
</evidence>
<dbReference type="GO" id="GO:0005615">
    <property type="term" value="C:extracellular space"/>
    <property type="evidence" value="ECO:0007669"/>
    <property type="project" value="TreeGrafter"/>
</dbReference>
<evidence type="ECO:0000313" key="15">
    <source>
        <dbReference type="Proteomes" id="UP000515150"/>
    </source>
</evidence>
<organism evidence="15 16">
    <name type="scientific">Betta splendens</name>
    <name type="common">Siamese fighting fish</name>
    <dbReference type="NCBI Taxonomy" id="158456"/>
    <lineage>
        <taxon>Eukaryota</taxon>
        <taxon>Metazoa</taxon>
        <taxon>Chordata</taxon>
        <taxon>Craniata</taxon>
        <taxon>Vertebrata</taxon>
        <taxon>Euteleostomi</taxon>
        <taxon>Actinopterygii</taxon>
        <taxon>Neopterygii</taxon>
        <taxon>Teleostei</taxon>
        <taxon>Neoteleostei</taxon>
        <taxon>Acanthomorphata</taxon>
        <taxon>Anabantaria</taxon>
        <taxon>Anabantiformes</taxon>
        <taxon>Anabantoidei</taxon>
        <taxon>Osphronemidae</taxon>
        <taxon>Betta</taxon>
    </lineage>
</organism>
<feature type="transmembrane region" description="Helical" evidence="13">
    <location>
        <begin position="110"/>
        <end position="132"/>
    </location>
</feature>
<keyword evidence="15" id="KW-1185">Reference proteome</keyword>
<evidence type="ECO:0000313" key="16">
    <source>
        <dbReference type="RefSeq" id="XP_055367917.1"/>
    </source>
</evidence>
<keyword evidence="3" id="KW-0964">Secreted</keyword>
<dbReference type="GeneID" id="114863052"/>
<name>A0A9W2Y1R0_BETSP</name>
<dbReference type="GO" id="GO:0045840">
    <property type="term" value="P:positive regulation of mitotic nuclear division"/>
    <property type="evidence" value="ECO:0007669"/>
    <property type="project" value="TreeGrafter"/>
</dbReference>
<keyword evidence="5 13" id="KW-0812">Transmembrane</keyword>
<evidence type="ECO:0000256" key="3">
    <source>
        <dbReference type="ARBA" id="ARBA00022525"/>
    </source>
</evidence>
<evidence type="ECO:0000256" key="8">
    <source>
        <dbReference type="ARBA" id="ARBA00023030"/>
    </source>
</evidence>
<evidence type="ECO:0000256" key="11">
    <source>
        <dbReference type="ARBA" id="ARBA00023180"/>
    </source>
</evidence>
<dbReference type="PROSITE" id="PS00022">
    <property type="entry name" value="EGF_1"/>
    <property type="match status" value="1"/>
</dbReference>
<keyword evidence="9 13" id="KW-0472">Membrane</keyword>
<dbReference type="PRINTS" id="PR00009">
    <property type="entry name" value="EGFTGF"/>
</dbReference>
<keyword evidence="10 12" id="KW-1015">Disulfide bond</keyword>
<keyword evidence="8" id="KW-0339">Growth factor</keyword>
<dbReference type="GO" id="GO:0005154">
    <property type="term" value="F:epidermal growth factor receptor binding"/>
    <property type="evidence" value="ECO:0007669"/>
    <property type="project" value="TreeGrafter"/>
</dbReference>
<dbReference type="SUPFAM" id="SSF57196">
    <property type="entry name" value="EGF/Laminin"/>
    <property type="match status" value="1"/>
</dbReference>
<accession>A0A9W2Y1R0</accession>
<evidence type="ECO:0000256" key="10">
    <source>
        <dbReference type="ARBA" id="ARBA00023157"/>
    </source>
</evidence>
<dbReference type="RefSeq" id="XP_055367917.1">
    <property type="nucleotide sequence ID" value="XM_055511942.1"/>
</dbReference>
<dbReference type="Proteomes" id="UP000515150">
    <property type="component" value="Chromosome 9"/>
</dbReference>
<dbReference type="Gene3D" id="2.10.25.10">
    <property type="entry name" value="Laminin"/>
    <property type="match status" value="1"/>
</dbReference>
<feature type="disulfide bond" evidence="12">
    <location>
        <begin position="67"/>
        <end position="84"/>
    </location>
</feature>
<feature type="domain" description="EGF-like" evidence="14">
    <location>
        <begin position="55"/>
        <end position="96"/>
    </location>
</feature>
<evidence type="ECO:0000256" key="2">
    <source>
        <dbReference type="ARBA" id="ARBA00004613"/>
    </source>
</evidence>
<dbReference type="PROSITE" id="PS01186">
    <property type="entry name" value="EGF_2"/>
    <property type="match status" value="1"/>
</dbReference>
<keyword evidence="6" id="KW-0732">Signal</keyword>
<sequence>MNANQLILWPEEMKCLMLLWPSVLTKSIASTLNHVASVSLSPGQREERPHVAKRSTQSCDSSFDGYCLNNGQCMLLVDINEHHCNCDLGFYGHRCAEVDFVSRPMGETQIIFITFCVILLILGLAGVLYFFWKWYKNRLMSQQKAAGSRAAQTV</sequence>
<keyword evidence="11" id="KW-0325">Glycoprotein</keyword>
<proteinExistence type="predicted"/>
<gene>
    <name evidence="16" type="primary">LOC114863052</name>
</gene>
<dbReference type="PANTHER" id="PTHR10740:SF11">
    <property type="entry name" value="PROEPIREGULIN"/>
    <property type="match status" value="1"/>
</dbReference>
<evidence type="ECO:0000256" key="4">
    <source>
        <dbReference type="ARBA" id="ARBA00022536"/>
    </source>
</evidence>
<evidence type="ECO:0000256" key="9">
    <source>
        <dbReference type="ARBA" id="ARBA00023136"/>
    </source>
</evidence>
<dbReference type="GO" id="GO:0007173">
    <property type="term" value="P:epidermal growth factor receptor signaling pathway"/>
    <property type="evidence" value="ECO:0007669"/>
    <property type="project" value="TreeGrafter"/>
</dbReference>
<evidence type="ECO:0000256" key="6">
    <source>
        <dbReference type="ARBA" id="ARBA00022729"/>
    </source>
</evidence>
<comment type="caution">
    <text evidence="12">Lacks conserved residue(s) required for the propagation of feature annotation.</text>
</comment>
<dbReference type="GO" id="GO:0008284">
    <property type="term" value="P:positive regulation of cell population proliferation"/>
    <property type="evidence" value="ECO:0007669"/>
    <property type="project" value="TreeGrafter"/>
</dbReference>